<dbReference type="AlphaFoldDB" id="A0ABD3UUG1"/>
<evidence type="ECO:0000256" key="2">
    <source>
        <dbReference type="ARBA" id="ARBA00022525"/>
    </source>
</evidence>
<dbReference type="Gene3D" id="2.60.120.40">
    <property type="match status" value="1"/>
</dbReference>
<dbReference type="GO" id="GO:0005576">
    <property type="term" value="C:extracellular region"/>
    <property type="evidence" value="ECO:0007669"/>
    <property type="project" value="UniProtKB-SubCell"/>
</dbReference>
<dbReference type="InterPro" id="IPR050822">
    <property type="entry name" value="Cerebellin_Synaptic_Org"/>
</dbReference>
<dbReference type="PROSITE" id="PS50871">
    <property type="entry name" value="C1Q"/>
    <property type="match status" value="1"/>
</dbReference>
<name>A0ABD3UUG1_SINWO</name>
<comment type="caution">
    <text evidence="6">The sequence shown here is derived from an EMBL/GenBank/DDBJ whole genome shotgun (WGS) entry which is preliminary data.</text>
</comment>
<proteinExistence type="predicted"/>
<dbReference type="PRINTS" id="PR00007">
    <property type="entry name" value="COMPLEMNTC1Q"/>
</dbReference>
<keyword evidence="2" id="KW-0964">Secreted</keyword>
<dbReference type="Proteomes" id="UP001634394">
    <property type="component" value="Unassembled WGS sequence"/>
</dbReference>
<protein>
    <recommendedName>
        <fullName evidence="5">C1q domain-containing protein</fullName>
    </recommendedName>
</protein>
<evidence type="ECO:0000313" key="6">
    <source>
        <dbReference type="EMBL" id="KAL3853104.1"/>
    </source>
</evidence>
<reference evidence="6 7" key="1">
    <citation type="submission" date="2024-11" db="EMBL/GenBank/DDBJ databases">
        <title>Chromosome-level genome assembly of the freshwater bivalve Anodonta woodiana.</title>
        <authorList>
            <person name="Chen X."/>
        </authorList>
    </citation>
    <scope>NUCLEOTIDE SEQUENCE [LARGE SCALE GENOMIC DNA]</scope>
    <source>
        <strain evidence="6">MN2024</strain>
        <tissue evidence="6">Gills</tissue>
    </source>
</reference>
<evidence type="ECO:0000256" key="4">
    <source>
        <dbReference type="SAM" id="SignalP"/>
    </source>
</evidence>
<dbReference type="SMART" id="SM00110">
    <property type="entry name" value="C1Q"/>
    <property type="match status" value="1"/>
</dbReference>
<dbReference type="SUPFAM" id="SSF49842">
    <property type="entry name" value="TNF-like"/>
    <property type="match status" value="1"/>
</dbReference>
<evidence type="ECO:0000256" key="3">
    <source>
        <dbReference type="ARBA" id="ARBA00022729"/>
    </source>
</evidence>
<evidence type="ECO:0000313" key="7">
    <source>
        <dbReference type="Proteomes" id="UP001634394"/>
    </source>
</evidence>
<feature type="domain" description="C1q" evidence="5">
    <location>
        <begin position="80"/>
        <end position="211"/>
    </location>
</feature>
<dbReference type="InterPro" id="IPR008983">
    <property type="entry name" value="Tumour_necrosis_fac-like_dom"/>
</dbReference>
<gene>
    <name evidence="6" type="ORF">ACJMK2_016681</name>
</gene>
<dbReference type="PANTHER" id="PTHR22923:SF116">
    <property type="entry name" value="C1Q DOMAIN-CONTAINING PROTEIN"/>
    <property type="match status" value="1"/>
</dbReference>
<accession>A0ABD3UUG1</accession>
<dbReference type="InterPro" id="IPR001073">
    <property type="entry name" value="C1q_dom"/>
</dbReference>
<dbReference type="Pfam" id="PF00386">
    <property type="entry name" value="C1q"/>
    <property type="match status" value="1"/>
</dbReference>
<keyword evidence="3 4" id="KW-0732">Signal</keyword>
<dbReference type="PANTHER" id="PTHR22923">
    <property type="entry name" value="CEREBELLIN-RELATED"/>
    <property type="match status" value="1"/>
</dbReference>
<feature type="signal peptide" evidence="4">
    <location>
        <begin position="1"/>
        <end position="19"/>
    </location>
</feature>
<evidence type="ECO:0000259" key="5">
    <source>
        <dbReference type="PROSITE" id="PS50871"/>
    </source>
</evidence>
<comment type="subcellular location">
    <subcellularLocation>
        <location evidence="1">Secreted</location>
    </subcellularLocation>
</comment>
<feature type="chain" id="PRO_5044871377" description="C1q domain-containing protein" evidence="4">
    <location>
        <begin position="20"/>
        <end position="211"/>
    </location>
</feature>
<sequence>MLPFCCLLLLAIFTSHNMAILEKTGEADLDAVRIRLEEEKAKRLLLQNDVEVLMLQVEELRRGFSQISKDKMAPTGNVTLTTPSIAFTVTSVQTTKPFPERTLIFDTVKVNEGNCFNSSTGRFRAPFSGLYIFSITVLREKSDVQLLMMKDNVELVNVLFGRTEGDSGSGTIVTLMDKGETAYVKEVPGLRSERLQSFYWITFTGLLHVRY</sequence>
<organism evidence="6 7">
    <name type="scientific">Sinanodonta woodiana</name>
    <name type="common">Chinese pond mussel</name>
    <name type="synonym">Anodonta woodiana</name>
    <dbReference type="NCBI Taxonomy" id="1069815"/>
    <lineage>
        <taxon>Eukaryota</taxon>
        <taxon>Metazoa</taxon>
        <taxon>Spiralia</taxon>
        <taxon>Lophotrochozoa</taxon>
        <taxon>Mollusca</taxon>
        <taxon>Bivalvia</taxon>
        <taxon>Autobranchia</taxon>
        <taxon>Heteroconchia</taxon>
        <taxon>Palaeoheterodonta</taxon>
        <taxon>Unionida</taxon>
        <taxon>Unionoidea</taxon>
        <taxon>Unionidae</taxon>
        <taxon>Unioninae</taxon>
        <taxon>Sinanodonta</taxon>
    </lineage>
</organism>
<evidence type="ECO:0000256" key="1">
    <source>
        <dbReference type="ARBA" id="ARBA00004613"/>
    </source>
</evidence>
<dbReference type="EMBL" id="JBJQND010000015">
    <property type="protein sequence ID" value="KAL3853104.1"/>
    <property type="molecule type" value="Genomic_DNA"/>
</dbReference>
<keyword evidence="7" id="KW-1185">Reference proteome</keyword>